<organism evidence="3 4">
    <name type="scientific">Elliptochloris bilobata</name>
    <dbReference type="NCBI Taxonomy" id="381761"/>
    <lineage>
        <taxon>Eukaryota</taxon>
        <taxon>Viridiplantae</taxon>
        <taxon>Chlorophyta</taxon>
        <taxon>core chlorophytes</taxon>
        <taxon>Trebouxiophyceae</taxon>
        <taxon>Trebouxiophyceae incertae sedis</taxon>
        <taxon>Elliptochloris clade</taxon>
        <taxon>Elliptochloris</taxon>
    </lineage>
</organism>
<dbReference type="PANTHER" id="PTHR34566">
    <property type="entry name" value="ALTERED INHERITANCE OF MITOCHONDRIA PROTEIN"/>
    <property type="match status" value="1"/>
</dbReference>
<evidence type="ECO:0000259" key="2">
    <source>
        <dbReference type="Pfam" id="PF26631"/>
    </source>
</evidence>
<gene>
    <name evidence="3" type="ORF">WJX81_003218</name>
</gene>
<feature type="domain" description="DUF8204" evidence="2">
    <location>
        <begin position="30"/>
        <end position="71"/>
    </location>
</feature>
<comment type="caution">
    <text evidence="3">The sequence shown here is derived from an EMBL/GenBank/DDBJ whole genome shotgun (WGS) entry which is preliminary data.</text>
</comment>
<evidence type="ECO:0000313" key="4">
    <source>
        <dbReference type="Proteomes" id="UP001445335"/>
    </source>
</evidence>
<dbReference type="EMBL" id="JALJOU010000056">
    <property type="protein sequence ID" value="KAK9827645.1"/>
    <property type="molecule type" value="Genomic_DNA"/>
</dbReference>
<evidence type="ECO:0000256" key="1">
    <source>
        <dbReference type="SAM" id="MobiDB-lite"/>
    </source>
</evidence>
<proteinExistence type="predicted"/>
<name>A0AAW1R263_9CHLO</name>
<keyword evidence="4" id="KW-1185">Reference proteome</keyword>
<dbReference type="Pfam" id="PF26631">
    <property type="entry name" value="DUF8204"/>
    <property type="match status" value="1"/>
</dbReference>
<reference evidence="3 4" key="1">
    <citation type="journal article" date="2024" name="Nat. Commun.">
        <title>Phylogenomics reveals the evolutionary origins of lichenization in chlorophyte algae.</title>
        <authorList>
            <person name="Puginier C."/>
            <person name="Libourel C."/>
            <person name="Otte J."/>
            <person name="Skaloud P."/>
            <person name="Haon M."/>
            <person name="Grisel S."/>
            <person name="Petersen M."/>
            <person name="Berrin J.G."/>
            <person name="Delaux P.M."/>
            <person name="Dal Grande F."/>
            <person name="Keller J."/>
        </authorList>
    </citation>
    <scope>NUCLEOTIDE SEQUENCE [LARGE SCALE GENOMIC DNA]</scope>
    <source>
        <strain evidence="3 4">SAG 245.80</strain>
    </source>
</reference>
<dbReference type="PANTHER" id="PTHR34566:SF2">
    <property type="entry name" value="ALTERED INHERITANCE OF MITOCHONDRIA PROTEIN"/>
    <property type="match status" value="1"/>
</dbReference>
<protein>
    <recommendedName>
        <fullName evidence="2">DUF8204 domain-containing protein</fullName>
    </recommendedName>
</protein>
<dbReference type="InterPro" id="IPR058517">
    <property type="entry name" value="DUF8204"/>
</dbReference>
<sequence length="171" mass="18624">MPVCAGLRNQPNNRDVPNLSEELTAVPAGAFKYVCVGYAVYDEEKLRQQMQEAKKSPTAPIELPYCEGLEVISAPQLQQSPAVLSAPVGAAATANAQPRPLDEGPTRKQRPLRDTTLPGRMPGNSLGDMNWKEFSERVQRNAAKIVNKMGVNAQLVLDTVKSVIDEGRKGR</sequence>
<feature type="region of interest" description="Disordered" evidence="1">
    <location>
        <begin position="88"/>
        <end position="129"/>
    </location>
</feature>
<dbReference type="AlphaFoldDB" id="A0AAW1R263"/>
<accession>A0AAW1R263</accession>
<evidence type="ECO:0000313" key="3">
    <source>
        <dbReference type="EMBL" id="KAK9827645.1"/>
    </source>
</evidence>
<dbReference type="Proteomes" id="UP001445335">
    <property type="component" value="Unassembled WGS sequence"/>
</dbReference>